<name>A0A6J4M2F4_9BACT</name>
<evidence type="ECO:0000313" key="2">
    <source>
        <dbReference type="EMBL" id="CAA9346277.1"/>
    </source>
</evidence>
<dbReference type="EMBL" id="CADCTW010000159">
    <property type="protein sequence ID" value="CAA9346277.1"/>
    <property type="molecule type" value="Genomic_DNA"/>
</dbReference>
<gene>
    <name evidence="2" type="ORF">AVDCRST_MAG68-3334</name>
</gene>
<protein>
    <submittedName>
        <fullName evidence="2">Uncharacterized protein</fullName>
    </submittedName>
</protein>
<proteinExistence type="predicted"/>
<accession>A0A6J4M2F4</accession>
<dbReference type="AlphaFoldDB" id="A0A6J4M2F4"/>
<reference evidence="2" key="1">
    <citation type="submission" date="2020-02" db="EMBL/GenBank/DDBJ databases">
        <authorList>
            <person name="Meier V. D."/>
        </authorList>
    </citation>
    <scope>NUCLEOTIDE SEQUENCE</scope>
    <source>
        <strain evidence="2">AVDCRST_MAG68</strain>
    </source>
</reference>
<evidence type="ECO:0000256" key="1">
    <source>
        <dbReference type="SAM" id="MobiDB-lite"/>
    </source>
</evidence>
<feature type="region of interest" description="Disordered" evidence="1">
    <location>
        <begin position="1"/>
        <end position="56"/>
    </location>
</feature>
<organism evidence="2">
    <name type="scientific">uncultured Gemmatimonadota bacterium</name>
    <dbReference type="NCBI Taxonomy" id="203437"/>
    <lineage>
        <taxon>Bacteria</taxon>
        <taxon>Pseudomonadati</taxon>
        <taxon>Gemmatimonadota</taxon>
        <taxon>environmental samples</taxon>
    </lineage>
</organism>
<sequence length="56" mass="6075">MSKDPRYSDKSPHTSDEQKGAPAPERPTNTDEDAGMSNQEGRGPSQAEGERKEDGD</sequence>
<feature type="compositionally biased region" description="Basic and acidic residues" evidence="1">
    <location>
        <begin position="1"/>
        <end position="19"/>
    </location>
</feature>